<feature type="transmembrane region" description="Helical" evidence="6">
    <location>
        <begin position="48"/>
        <end position="68"/>
    </location>
</feature>
<keyword evidence="8" id="KW-1185">Reference proteome</keyword>
<dbReference type="OrthoDB" id="9787939at2"/>
<comment type="similarity">
    <text evidence="2">Belongs to the acetate uptake transporter (AceTr) (TC 2.A.96) family.</text>
</comment>
<evidence type="ECO:0000256" key="6">
    <source>
        <dbReference type="SAM" id="Phobius"/>
    </source>
</evidence>
<evidence type="ECO:0000256" key="1">
    <source>
        <dbReference type="ARBA" id="ARBA00004141"/>
    </source>
</evidence>
<evidence type="ECO:0000256" key="2">
    <source>
        <dbReference type="ARBA" id="ARBA00005587"/>
    </source>
</evidence>
<name>A0A1H4GA91_9SPHI</name>
<feature type="transmembrane region" description="Helical" evidence="6">
    <location>
        <begin position="74"/>
        <end position="95"/>
    </location>
</feature>
<keyword evidence="5 6" id="KW-0472">Membrane</keyword>
<dbReference type="Proteomes" id="UP000198850">
    <property type="component" value="Unassembled WGS sequence"/>
</dbReference>
<evidence type="ECO:0000256" key="4">
    <source>
        <dbReference type="ARBA" id="ARBA00022989"/>
    </source>
</evidence>
<evidence type="ECO:0000313" key="8">
    <source>
        <dbReference type="Proteomes" id="UP000198850"/>
    </source>
</evidence>
<feature type="transmembrane region" description="Helical" evidence="6">
    <location>
        <begin position="133"/>
        <end position="150"/>
    </location>
</feature>
<feature type="transmembrane region" description="Helical" evidence="6">
    <location>
        <begin position="107"/>
        <end position="127"/>
    </location>
</feature>
<keyword evidence="3 6" id="KW-0812">Transmembrane</keyword>
<dbReference type="EMBL" id="FNRA01000009">
    <property type="protein sequence ID" value="SEB05798.1"/>
    <property type="molecule type" value="Genomic_DNA"/>
</dbReference>
<proteinExistence type="inferred from homology"/>
<dbReference type="GO" id="GO:0071422">
    <property type="term" value="P:succinate transmembrane transport"/>
    <property type="evidence" value="ECO:0007669"/>
    <property type="project" value="TreeGrafter"/>
</dbReference>
<evidence type="ECO:0000256" key="5">
    <source>
        <dbReference type="ARBA" id="ARBA00023136"/>
    </source>
</evidence>
<reference evidence="7 8" key="1">
    <citation type="submission" date="2016-10" db="EMBL/GenBank/DDBJ databases">
        <authorList>
            <person name="de Groot N.N."/>
        </authorList>
    </citation>
    <scope>NUCLEOTIDE SEQUENCE [LARGE SCALE GENOMIC DNA]</scope>
    <source>
        <strain evidence="7 8">DSM 19033</strain>
    </source>
</reference>
<accession>A0A1H4GA91</accession>
<dbReference type="PANTHER" id="PTHR30178">
    <property type="entry name" value="INNER MEMBRANE PROTEIN YAAH"/>
    <property type="match status" value="1"/>
</dbReference>
<dbReference type="GO" id="GO:0005886">
    <property type="term" value="C:plasma membrane"/>
    <property type="evidence" value="ECO:0007669"/>
    <property type="project" value="TreeGrafter"/>
</dbReference>
<feature type="transmembrane region" description="Helical" evidence="6">
    <location>
        <begin position="20"/>
        <end position="36"/>
    </location>
</feature>
<dbReference type="InterPro" id="IPR000791">
    <property type="entry name" value="Gpr1/Fun34/SatP-like"/>
</dbReference>
<dbReference type="InterPro" id="IPR047623">
    <property type="entry name" value="SatP"/>
</dbReference>
<dbReference type="AlphaFoldDB" id="A0A1H4GA91"/>
<keyword evidence="4 6" id="KW-1133">Transmembrane helix</keyword>
<protein>
    <submittedName>
        <fullName evidence="7">Uncharacterized protein</fullName>
    </submittedName>
</protein>
<dbReference type="STRING" id="425514.SAMN05443550_109110"/>
<evidence type="ECO:0000256" key="3">
    <source>
        <dbReference type="ARBA" id="ARBA00022692"/>
    </source>
</evidence>
<dbReference type="RefSeq" id="WP_090558404.1">
    <property type="nucleotide sequence ID" value="NZ_FNRA01000009.1"/>
</dbReference>
<dbReference type="InterPro" id="IPR047622">
    <property type="entry name" value="GPR1_FUN34_YAAH"/>
</dbReference>
<dbReference type="GO" id="GO:0015360">
    <property type="term" value="F:acetate:proton symporter activity"/>
    <property type="evidence" value="ECO:0007669"/>
    <property type="project" value="TreeGrafter"/>
</dbReference>
<dbReference type="NCBIfam" id="NF038013">
    <property type="entry name" value="AceTr_1"/>
    <property type="match status" value="1"/>
</dbReference>
<sequence>MTESTPPIVAVVTNETANPAPLGLCAFGMTTVLLNIHNAGFFEMNSMILAMGIFYGGLAQVIAGIIEAKKNNTFGLTAFTSYGFFWLSLVGLLVMPKLGWAAPASEAAMIAYLSIWGVFTFLLFFGTLRLNRALQFVFGSLTILFFLLVAGDVTGNASIKHFAGYEGIICGASAIYTGIANVLNEMYGRVVLPIGPVKTA</sequence>
<dbReference type="PROSITE" id="PS01114">
    <property type="entry name" value="GPR1_FUN34_YAAH"/>
    <property type="match status" value="1"/>
</dbReference>
<feature type="transmembrane region" description="Helical" evidence="6">
    <location>
        <begin position="162"/>
        <end position="183"/>
    </location>
</feature>
<comment type="subcellular location">
    <subcellularLocation>
        <location evidence="1">Membrane</location>
        <topology evidence="1">Multi-pass membrane protein</topology>
    </subcellularLocation>
</comment>
<dbReference type="Pfam" id="PF01184">
    <property type="entry name" value="Gpr1_Fun34_YaaH"/>
    <property type="match status" value="1"/>
</dbReference>
<gene>
    <name evidence="7" type="ORF">SAMN05443550_109110</name>
</gene>
<evidence type="ECO:0000313" key="7">
    <source>
        <dbReference type="EMBL" id="SEB05798.1"/>
    </source>
</evidence>
<dbReference type="PANTHER" id="PTHR30178:SF3">
    <property type="entry name" value="SUCCINATE-ACETATE_PROTON SYMPORTER SATP"/>
    <property type="match status" value="1"/>
</dbReference>
<organism evidence="7 8">
    <name type="scientific">Pedobacter hartonius</name>
    <dbReference type="NCBI Taxonomy" id="425514"/>
    <lineage>
        <taxon>Bacteria</taxon>
        <taxon>Pseudomonadati</taxon>
        <taxon>Bacteroidota</taxon>
        <taxon>Sphingobacteriia</taxon>
        <taxon>Sphingobacteriales</taxon>
        <taxon>Sphingobacteriaceae</taxon>
        <taxon>Pedobacter</taxon>
    </lineage>
</organism>